<protein>
    <recommendedName>
        <fullName evidence="3">Nucleotidyl transferase domain-containing protein</fullName>
    </recommendedName>
</protein>
<sequence length="232" mass="25481">MGDEKNIQAVILAAGRGTRMYPLTKDTPKSLQMVNGKTLIEWKLAVLPSEVKDVILVIGHQGNQIKDYLGDSWGGRTIRYAVQEDLNGTAGALLSAKPLLGERFLVMMGDDLYAKEDIRRLIALPWGVCVSRVHNKAMGGEMLVDDKGNFVGIREEKHLVSDGLVNTGLYVLGHEILDIPPVPIGGTSGEFGLPHTLAVIAKHIPVPLVITEHWMQITGPDDLIRAQKYFLR</sequence>
<keyword evidence="1" id="KW-0808">Transferase</keyword>
<dbReference type="GO" id="GO:0016779">
    <property type="term" value="F:nucleotidyltransferase activity"/>
    <property type="evidence" value="ECO:0007669"/>
    <property type="project" value="UniProtKB-KW"/>
</dbReference>
<evidence type="ECO:0000313" key="5">
    <source>
        <dbReference type="Proteomes" id="UP000177122"/>
    </source>
</evidence>
<keyword evidence="2" id="KW-0548">Nucleotidyltransferase</keyword>
<dbReference type="Gene3D" id="3.90.550.10">
    <property type="entry name" value="Spore Coat Polysaccharide Biosynthesis Protein SpsA, Chain A"/>
    <property type="match status" value="1"/>
</dbReference>
<dbReference type="InterPro" id="IPR005835">
    <property type="entry name" value="NTP_transferase_dom"/>
</dbReference>
<evidence type="ECO:0000313" key="4">
    <source>
        <dbReference type="EMBL" id="OGZ05169.1"/>
    </source>
</evidence>
<feature type="domain" description="Nucleotidyl transferase" evidence="3">
    <location>
        <begin position="9"/>
        <end position="123"/>
    </location>
</feature>
<gene>
    <name evidence="4" type="ORF">A2845_02515</name>
</gene>
<dbReference type="InterPro" id="IPR050065">
    <property type="entry name" value="GlmU-like"/>
</dbReference>
<dbReference type="Proteomes" id="UP000177122">
    <property type="component" value="Unassembled WGS sequence"/>
</dbReference>
<name>A0A1G2CUV6_9BACT</name>
<comment type="caution">
    <text evidence="4">The sequence shown here is derived from an EMBL/GenBank/DDBJ whole genome shotgun (WGS) entry which is preliminary data.</text>
</comment>
<dbReference type="AlphaFoldDB" id="A0A1G2CUV6"/>
<evidence type="ECO:0000256" key="2">
    <source>
        <dbReference type="ARBA" id="ARBA00022695"/>
    </source>
</evidence>
<dbReference type="PANTHER" id="PTHR43584:SF8">
    <property type="entry name" value="N-ACETYLMURAMATE ALPHA-1-PHOSPHATE URIDYLYLTRANSFERASE"/>
    <property type="match status" value="1"/>
</dbReference>
<organism evidence="4 5">
    <name type="scientific">Candidatus Lloydbacteria bacterium RIFCSPHIGHO2_01_FULL_49_22</name>
    <dbReference type="NCBI Taxonomy" id="1798658"/>
    <lineage>
        <taxon>Bacteria</taxon>
        <taxon>Candidatus Lloydiibacteriota</taxon>
    </lineage>
</organism>
<reference evidence="4 5" key="1">
    <citation type="journal article" date="2016" name="Nat. Commun.">
        <title>Thousands of microbial genomes shed light on interconnected biogeochemical processes in an aquifer system.</title>
        <authorList>
            <person name="Anantharaman K."/>
            <person name="Brown C.T."/>
            <person name="Hug L.A."/>
            <person name="Sharon I."/>
            <person name="Castelle C.J."/>
            <person name="Probst A.J."/>
            <person name="Thomas B.C."/>
            <person name="Singh A."/>
            <person name="Wilkins M.J."/>
            <person name="Karaoz U."/>
            <person name="Brodie E.L."/>
            <person name="Williams K.H."/>
            <person name="Hubbard S.S."/>
            <person name="Banfield J.F."/>
        </authorList>
    </citation>
    <scope>NUCLEOTIDE SEQUENCE [LARGE SCALE GENOMIC DNA]</scope>
</reference>
<dbReference type="EMBL" id="MHLI01000015">
    <property type="protein sequence ID" value="OGZ05169.1"/>
    <property type="molecule type" value="Genomic_DNA"/>
</dbReference>
<proteinExistence type="predicted"/>
<dbReference type="SUPFAM" id="SSF53448">
    <property type="entry name" value="Nucleotide-diphospho-sugar transferases"/>
    <property type="match status" value="1"/>
</dbReference>
<dbReference type="CDD" id="cd04181">
    <property type="entry name" value="NTP_transferase"/>
    <property type="match status" value="1"/>
</dbReference>
<dbReference type="Pfam" id="PF00483">
    <property type="entry name" value="NTP_transferase"/>
    <property type="match status" value="1"/>
</dbReference>
<evidence type="ECO:0000259" key="3">
    <source>
        <dbReference type="Pfam" id="PF00483"/>
    </source>
</evidence>
<evidence type="ECO:0000256" key="1">
    <source>
        <dbReference type="ARBA" id="ARBA00022679"/>
    </source>
</evidence>
<dbReference type="InterPro" id="IPR029044">
    <property type="entry name" value="Nucleotide-diphossugar_trans"/>
</dbReference>
<accession>A0A1G2CUV6</accession>
<dbReference type="PANTHER" id="PTHR43584">
    <property type="entry name" value="NUCLEOTIDYL TRANSFERASE"/>
    <property type="match status" value="1"/>
</dbReference>